<feature type="transmembrane region" description="Helical" evidence="1">
    <location>
        <begin position="15"/>
        <end position="35"/>
    </location>
</feature>
<dbReference type="EMBL" id="CP021748">
    <property type="protein sequence ID" value="ARX86182.1"/>
    <property type="molecule type" value="Genomic_DNA"/>
</dbReference>
<feature type="transmembrane region" description="Helical" evidence="1">
    <location>
        <begin position="44"/>
        <end position="63"/>
    </location>
</feature>
<keyword evidence="1" id="KW-0812">Transmembrane</keyword>
<name>A0A1Z1WIL9_9ACTN</name>
<accession>A0A1Z1WIL9</accession>
<gene>
    <name evidence="2" type="ORF">SMD44_05651</name>
</gene>
<dbReference type="RefSeq" id="WP_237307469.1">
    <property type="nucleotide sequence ID" value="NZ_CP021748.1"/>
</dbReference>
<evidence type="ECO:0000313" key="3">
    <source>
        <dbReference type="Proteomes" id="UP000195880"/>
    </source>
</evidence>
<dbReference type="Gene3D" id="1.20.1250.20">
    <property type="entry name" value="MFS general substrate transporter like domains"/>
    <property type="match status" value="1"/>
</dbReference>
<feature type="transmembrane region" description="Helical" evidence="1">
    <location>
        <begin position="69"/>
        <end position="93"/>
    </location>
</feature>
<sequence>MPSLLQDRAGWSKGAIGTGQLITLLTASALSWLLAASSARLGRAAVRTILVTVGATAVATAAFSASGPLLLLAAGAAAFTATGANATLSVHAASATTPAQRPTAIGLFALSYQLGGAFGPGITTLLILS</sequence>
<evidence type="ECO:0000256" key="1">
    <source>
        <dbReference type="SAM" id="Phobius"/>
    </source>
</evidence>
<dbReference type="Proteomes" id="UP000195880">
    <property type="component" value="Chromosome"/>
</dbReference>
<dbReference type="KEGG" id="salf:SMD44_05651"/>
<reference evidence="2 3" key="1">
    <citation type="submission" date="2017-05" db="EMBL/GenBank/DDBJ databases">
        <title>Streptomyces alboflavus Genome sequencing and assembly.</title>
        <authorList>
            <person name="Wang Y."/>
            <person name="Du B."/>
            <person name="Ding Y."/>
            <person name="Liu H."/>
            <person name="Hou Q."/>
            <person name="Liu K."/>
            <person name="Wang C."/>
            <person name="Yao L."/>
        </authorList>
    </citation>
    <scope>NUCLEOTIDE SEQUENCE [LARGE SCALE GENOMIC DNA]</scope>
    <source>
        <strain evidence="2 3">MDJK44</strain>
    </source>
</reference>
<dbReference type="InterPro" id="IPR036259">
    <property type="entry name" value="MFS_trans_sf"/>
</dbReference>
<dbReference type="SUPFAM" id="SSF103473">
    <property type="entry name" value="MFS general substrate transporter"/>
    <property type="match status" value="1"/>
</dbReference>
<dbReference type="AlphaFoldDB" id="A0A1Z1WIL9"/>
<proteinExistence type="predicted"/>
<protein>
    <submittedName>
        <fullName evidence="2">MFS transporter</fullName>
    </submittedName>
</protein>
<organism evidence="2 3">
    <name type="scientific">Streptomyces alboflavus</name>
    <dbReference type="NCBI Taxonomy" id="67267"/>
    <lineage>
        <taxon>Bacteria</taxon>
        <taxon>Bacillati</taxon>
        <taxon>Actinomycetota</taxon>
        <taxon>Actinomycetes</taxon>
        <taxon>Kitasatosporales</taxon>
        <taxon>Streptomycetaceae</taxon>
        <taxon>Streptomyces</taxon>
    </lineage>
</organism>
<feature type="transmembrane region" description="Helical" evidence="1">
    <location>
        <begin position="105"/>
        <end position="128"/>
    </location>
</feature>
<keyword evidence="1" id="KW-1133">Transmembrane helix</keyword>
<keyword evidence="1" id="KW-0472">Membrane</keyword>
<evidence type="ECO:0000313" key="2">
    <source>
        <dbReference type="EMBL" id="ARX86182.1"/>
    </source>
</evidence>
<keyword evidence="3" id="KW-1185">Reference proteome</keyword>